<evidence type="ECO:0000313" key="1">
    <source>
        <dbReference type="EMBL" id="TQJ09518.1"/>
    </source>
</evidence>
<keyword evidence="2" id="KW-1185">Reference proteome</keyword>
<dbReference type="Gene3D" id="3.40.50.12780">
    <property type="entry name" value="N-terminal domain of ligase-like"/>
    <property type="match status" value="1"/>
</dbReference>
<dbReference type="OrthoDB" id="3396763at2"/>
<sequence>MPTAARPTTPAAVLAALLRADATAPRLTTYDDTDGPGGGERVELSARVLANWVAKAGNALQDELDVGAGDTVLLALPPHWRAVYWALAAWSVGAVVELPDGDPVAASGAADGVVVSDDVDVVAAAPGPAVLVSLPMLSRAHPGAPVGAMDEARELATYGDLLTPLDDLGPHDEALVRGATRLTAEQVARSRPEWGETPRVLLRGTDLADVLADAVAAWAAGGSVVLVRGGAADQSARAQVERVTVDARRG</sequence>
<organism evidence="1 2">
    <name type="scientific">Lapillicoccus jejuensis</name>
    <dbReference type="NCBI Taxonomy" id="402171"/>
    <lineage>
        <taxon>Bacteria</taxon>
        <taxon>Bacillati</taxon>
        <taxon>Actinomycetota</taxon>
        <taxon>Actinomycetes</taxon>
        <taxon>Micrococcales</taxon>
        <taxon>Intrasporangiaceae</taxon>
        <taxon>Lapillicoccus</taxon>
    </lineage>
</organism>
<dbReference type="SUPFAM" id="SSF56801">
    <property type="entry name" value="Acetyl-CoA synthetase-like"/>
    <property type="match status" value="1"/>
</dbReference>
<dbReference type="InterPro" id="IPR017523">
    <property type="entry name" value="Rv3268"/>
</dbReference>
<dbReference type="Proteomes" id="UP000317893">
    <property type="component" value="Unassembled WGS sequence"/>
</dbReference>
<dbReference type="NCBIfam" id="TIGR03089">
    <property type="entry name" value="TIGR03089 family protein"/>
    <property type="match status" value="1"/>
</dbReference>
<dbReference type="EMBL" id="VFMN01000001">
    <property type="protein sequence ID" value="TQJ09518.1"/>
    <property type="molecule type" value="Genomic_DNA"/>
</dbReference>
<name>A0A542E2F7_9MICO</name>
<protein>
    <submittedName>
        <fullName evidence="1">Uncharacterized protein (TIGR03089 family)</fullName>
    </submittedName>
</protein>
<dbReference type="AlphaFoldDB" id="A0A542E2F7"/>
<accession>A0A542E2F7</accession>
<evidence type="ECO:0000313" key="2">
    <source>
        <dbReference type="Proteomes" id="UP000317893"/>
    </source>
</evidence>
<reference evidence="1 2" key="1">
    <citation type="submission" date="2019-06" db="EMBL/GenBank/DDBJ databases">
        <title>Sequencing the genomes of 1000 actinobacteria strains.</title>
        <authorList>
            <person name="Klenk H.-P."/>
        </authorList>
    </citation>
    <scope>NUCLEOTIDE SEQUENCE [LARGE SCALE GENOMIC DNA]</scope>
    <source>
        <strain evidence="1 2">DSM 18607</strain>
    </source>
</reference>
<dbReference type="InterPro" id="IPR042099">
    <property type="entry name" value="ANL_N_sf"/>
</dbReference>
<dbReference type="RefSeq" id="WP_141848875.1">
    <property type="nucleotide sequence ID" value="NZ_BAAAPR010000009.1"/>
</dbReference>
<comment type="caution">
    <text evidence="1">The sequence shown here is derived from an EMBL/GenBank/DDBJ whole genome shotgun (WGS) entry which is preliminary data.</text>
</comment>
<proteinExistence type="predicted"/>
<gene>
    <name evidence="1" type="ORF">FB458_2630</name>
</gene>